<organism evidence="12 13">
    <name type="scientific">Vagococcus acidifermentans</name>
    <dbReference type="NCBI Taxonomy" id="564710"/>
    <lineage>
        <taxon>Bacteria</taxon>
        <taxon>Bacillati</taxon>
        <taxon>Bacillota</taxon>
        <taxon>Bacilli</taxon>
        <taxon>Lactobacillales</taxon>
        <taxon>Enterococcaceae</taxon>
        <taxon>Vagococcus</taxon>
    </lineage>
</organism>
<dbReference type="EC" id="6.5.1.8" evidence="1"/>
<evidence type="ECO:0000256" key="6">
    <source>
        <dbReference type="ARBA" id="ARBA00023134"/>
    </source>
</evidence>
<evidence type="ECO:0000256" key="5">
    <source>
        <dbReference type="ARBA" id="ARBA00022800"/>
    </source>
</evidence>
<keyword evidence="4 10" id="KW-0547">Nucleotide-binding</keyword>
<keyword evidence="13" id="KW-1185">Reference proteome</keyword>
<accession>A0A430AT05</accession>
<dbReference type="Proteomes" id="UP000286773">
    <property type="component" value="Unassembled WGS sequence"/>
</dbReference>
<feature type="binding site" evidence="10">
    <location>
        <position position="410"/>
    </location>
    <ligand>
        <name>GMP</name>
        <dbReference type="ChEBI" id="CHEBI:58115"/>
    </ligand>
</feature>
<dbReference type="PANTHER" id="PTHR43749">
    <property type="entry name" value="RNA-SPLICING LIGASE RTCB"/>
    <property type="match status" value="1"/>
</dbReference>
<keyword evidence="3 11" id="KW-0479">Metal-binding</keyword>
<comment type="cofactor">
    <cofactor evidence="11">
        <name>Mn(2+)</name>
        <dbReference type="ChEBI" id="CHEBI:29035"/>
    </cofactor>
    <text evidence="11">Binds 2 manganese ions per subunit.</text>
</comment>
<proteinExistence type="predicted"/>
<comment type="catalytic activity">
    <reaction evidence="8">
        <text>a 3'-end 3'-phospho-ribonucleotide-RNA + a 5'-end dephospho-ribonucleoside-RNA + GTP = a ribonucleotidyl-ribonucleotide-RNA + GMP + diphosphate</text>
        <dbReference type="Rhea" id="RHEA:68076"/>
        <dbReference type="Rhea" id="RHEA-COMP:10463"/>
        <dbReference type="Rhea" id="RHEA-COMP:13936"/>
        <dbReference type="Rhea" id="RHEA-COMP:17355"/>
        <dbReference type="ChEBI" id="CHEBI:33019"/>
        <dbReference type="ChEBI" id="CHEBI:37565"/>
        <dbReference type="ChEBI" id="CHEBI:58115"/>
        <dbReference type="ChEBI" id="CHEBI:83062"/>
        <dbReference type="ChEBI" id="CHEBI:138284"/>
        <dbReference type="ChEBI" id="CHEBI:173118"/>
        <dbReference type="EC" id="6.5.1.8"/>
    </reaction>
</comment>
<feature type="binding site" evidence="10">
    <location>
        <begin position="312"/>
        <end position="315"/>
    </location>
    <ligand>
        <name>GMP</name>
        <dbReference type="ChEBI" id="CHEBI:58115"/>
    </ligand>
</feature>
<dbReference type="InterPro" id="IPR052915">
    <property type="entry name" value="RtcB-like"/>
</dbReference>
<evidence type="ECO:0000256" key="10">
    <source>
        <dbReference type="PIRSR" id="PIRSR601233-2"/>
    </source>
</evidence>
<feature type="binding site" evidence="11">
    <location>
        <position position="167"/>
    </location>
    <ligand>
        <name>Mn(2+)</name>
        <dbReference type="ChEBI" id="CHEBI:29035"/>
        <label>1</label>
    </ligand>
</feature>
<gene>
    <name evidence="12" type="ORF">CBF27_08775</name>
</gene>
<feature type="binding site" evidence="11">
    <location>
        <position position="184"/>
    </location>
    <ligand>
        <name>Mn(2+)</name>
        <dbReference type="ChEBI" id="CHEBI:29035"/>
        <label>2</label>
    </ligand>
</feature>
<keyword evidence="5" id="KW-0692">RNA repair</keyword>
<dbReference type="EMBL" id="NGKC01000009">
    <property type="protein sequence ID" value="RSU11183.1"/>
    <property type="molecule type" value="Genomic_DNA"/>
</dbReference>
<keyword evidence="6 10" id="KW-0342">GTP-binding</keyword>
<dbReference type="RefSeq" id="WP_126813943.1">
    <property type="nucleotide sequence ID" value="NZ_NGKC01000009.1"/>
</dbReference>
<dbReference type="GO" id="GO:0003909">
    <property type="term" value="F:DNA ligase activity"/>
    <property type="evidence" value="ECO:0007669"/>
    <property type="project" value="TreeGrafter"/>
</dbReference>
<feature type="binding site" evidence="10">
    <location>
        <position position="319"/>
    </location>
    <ligand>
        <name>GMP</name>
        <dbReference type="ChEBI" id="CHEBI:58115"/>
    </ligand>
</feature>
<dbReference type="InterPro" id="IPR036025">
    <property type="entry name" value="RtcB-like_sf"/>
</dbReference>
<dbReference type="OrthoDB" id="9802323at2"/>
<evidence type="ECO:0000313" key="12">
    <source>
        <dbReference type="EMBL" id="RSU11183.1"/>
    </source>
</evidence>
<feature type="binding site" evidence="10">
    <location>
        <begin position="280"/>
        <end position="281"/>
    </location>
    <ligand>
        <name>GMP</name>
        <dbReference type="ChEBI" id="CHEBI:58115"/>
    </ligand>
</feature>
<comment type="caution">
    <text evidence="12">The sequence shown here is derived from an EMBL/GenBank/DDBJ whole genome shotgun (WGS) entry which is preliminary data.</text>
</comment>
<dbReference type="GO" id="GO:0042245">
    <property type="term" value="P:RNA repair"/>
    <property type="evidence" value="ECO:0007669"/>
    <property type="project" value="UniProtKB-KW"/>
</dbReference>
<evidence type="ECO:0000256" key="1">
    <source>
        <dbReference type="ARBA" id="ARBA00012726"/>
    </source>
</evidence>
<dbReference type="SUPFAM" id="SSF103365">
    <property type="entry name" value="Hypothetical protein PH1602"/>
    <property type="match status" value="1"/>
</dbReference>
<feature type="binding site" evidence="10">
    <location>
        <begin position="166"/>
        <end position="170"/>
    </location>
    <ligand>
        <name>GMP</name>
        <dbReference type="ChEBI" id="CHEBI:58115"/>
    </ligand>
</feature>
<evidence type="ECO:0000256" key="3">
    <source>
        <dbReference type="ARBA" id="ARBA00022723"/>
    </source>
</evidence>
<protein>
    <recommendedName>
        <fullName evidence="1">3'-phosphate/5'-hydroxy nucleic acid ligase</fullName>
        <ecNumber evidence="1">6.5.1.8</ecNumber>
    </recommendedName>
</protein>
<feature type="binding site" evidence="11">
    <location>
        <position position="77"/>
    </location>
    <ligand>
        <name>Mn(2+)</name>
        <dbReference type="ChEBI" id="CHEBI:29035"/>
        <label>1</label>
    </ligand>
</feature>
<evidence type="ECO:0000256" key="7">
    <source>
        <dbReference type="ARBA" id="ARBA00023211"/>
    </source>
</evidence>
<dbReference type="GO" id="GO:0005525">
    <property type="term" value="F:GTP binding"/>
    <property type="evidence" value="ECO:0007669"/>
    <property type="project" value="UniProtKB-KW"/>
</dbReference>
<dbReference type="Pfam" id="PF01139">
    <property type="entry name" value="RtcB"/>
    <property type="match status" value="1"/>
</dbReference>
<feature type="binding site" evidence="11">
    <location>
        <position position="280"/>
    </location>
    <ligand>
        <name>Mn(2+)</name>
        <dbReference type="ChEBI" id="CHEBI:29035"/>
        <label>2</label>
    </ligand>
</feature>
<feature type="active site" description="GMP-histidine intermediate" evidence="9">
    <location>
        <position position="336"/>
    </location>
</feature>
<dbReference type="GO" id="GO:0006396">
    <property type="term" value="P:RNA processing"/>
    <property type="evidence" value="ECO:0007669"/>
    <property type="project" value="InterPro"/>
</dbReference>
<dbReference type="GO" id="GO:0030145">
    <property type="term" value="F:manganese ion binding"/>
    <property type="evidence" value="ECO:0007669"/>
    <property type="project" value="TreeGrafter"/>
</dbReference>
<dbReference type="GO" id="GO:0170057">
    <property type="term" value="F:RNA ligase (GTP) activity"/>
    <property type="evidence" value="ECO:0007669"/>
    <property type="project" value="UniProtKB-EC"/>
</dbReference>
<evidence type="ECO:0000256" key="4">
    <source>
        <dbReference type="ARBA" id="ARBA00022741"/>
    </source>
</evidence>
<keyword evidence="2 12" id="KW-0436">Ligase</keyword>
<sequence length="411" mass="45706">MFTYDNKQQGGVPIKIWLNDLSQLDEGCLAQAQQVASLPFVYRWFVLMPDTHIGAGMPIGGVLAARDVIVPYAVGMDIGCGMSYIQTDIPYDDIKLLKAGNGYFLDETVARVLEEIPVGTSKYRRKQHSAVLDRLADYDIDVTSLPDADKILDNAYYQVGTLGGGNHFIEFQADDDGNIGIMLHSGSRHLGARICQHFNRLAADLNTLWYSRLPENSQLSFLPVESSEGKTYIRWMTLALDYAAENRARMLEKVMAVFSQMIETYLHRSVTYSDSITCHHNYAALEEHYGEKVWVHRKGATKADAGDLGIIPGAMGSSSYLVMGLGNPESFHSSSHGAGRIHSRTQAKALFPVKDVLKDLKQRDVSLAKRGMADVAEESRFAYKDIDEVMAHQQDLVRPLKRLRTVGVVKG</sequence>
<keyword evidence="7 11" id="KW-0464">Manganese</keyword>
<dbReference type="InterPro" id="IPR001233">
    <property type="entry name" value="RtcB"/>
</dbReference>
<dbReference type="AlphaFoldDB" id="A0A430AT05"/>
<evidence type="ECO:0000256" key="8">
    <source>
        <dbReference type="ARBA" id="ARBA00047746"/>
    </source>
</evidence>
<dbReference type="Gene3D" id="3.90.1860.10">
    <property type="entry name" value="tRNA-splicing ligase RtcB"/>
    <property type="match status" value="1"/>
</dbReference>
<evidence type="ECO:0000256" key="11">
    <source>
        <dbReference type="PIRSR" id="PIRSR601233-3"/>
    </source>
</evidence>
<name>A0A430AT05_9ENTE</name>
<dbReference type="GO" id="GO:0006281">
    <property type="term" value="P:DNA repair"/>
    <property type="evidence" value="ECO:0007669"/>
    <property type="project" value="TreeGrafter"/>
</dbReference>
<dbReference type="PANTHER" id="PTHR43749:SF2">
    <property type="entry name" value="RNA-SPLICING LIGASE RTCB"/>
    <property type="match status" value="1"/>
</dbReference>
<feature type="binding site" evidence="10">
    <location>
        <begin position="336"/>
        <end position="339"/>
    </location>
    <ligand>
        <name>GMP</name>
        <dbReference type="ChEBI" id="CHEBI:58115"/>
    </ligand>
</feature>
<evidence type="ECO:0000256" key="2">
    <source>
        <dbReference type="ARBA" id="ARBA00022598"/>
    </source>
</evidence>
<evidence type="ECO:0000313" key="13">
    <source>
        <dbReference type="Proteomes" id="UP000286773"/>
    </source>
</evidence>
<evidence type="ECO:0000256" key="9">
    <source>
        <dbReference type="PIRSR" id="PIRSR601233-1"/>
    </source>
</evidence>
<reference evidence="12 13" key="1">
    <citation type="submission" date="2017-05" db="EMBL/GenBank/DDBJ databases">
        <title>Vagococcus spp. assemblies.</title>
        <authorList>
            <person name="Gulvik C.A."/>
        </authorList>
    </citation>
    <scope>NUCLEOTIDE SEQUENCE [LARGE SCALE GENOMIC DNA]</scope>
    <source>
        <strain evidence="12 13">LMG 24798</strain>
    </source>
</reference>